<protein>
    <recommendedName>
        <fullName evidence="3">Type 4 fimbrial biogenesis protein PilX N-terminal domain-containing protein</fullName>
    </recommendedName>
</protein>
<reference evidence="1 2" key="1">
    <citation type="submission" date="2018-08" db="EMBL/GenBank/DDBJ databases">
        <title>Lysobacter weifangensis sp. nov., a new member of the family 'Xanthomonadaceae', isolated from soil in a farmland.</title>
        <authorList>
            <person name="Zhao H."/>
        </authorList>
    </citation>
    <scope>NUCLEOTIDE SEQUENCE [LARGE SCALE GENOMIC DNA]</scope>
    <source>
        <strain evidence="1 2">WF-2</strain>
    </source>
</reference>
<sequence length="556" mass="57966">MLVVVVLLLLASLFVVFALNVGRFEQRTSGNDLRAKLALEVAESGLSLGVEYLNAHKALFASDDHWRLCGATETAFPCGGVPDSRRSTMYTYRATVGDAATTMSSRLLPLPAALADSAAGNFPATRQVGAVLCRVSVVTPPGGGIACAEDPADASTTWVVTVVSKGTLTGEGSSSTITQTLGGYNVFNLGPNTPPLVASGAVAVGGGIQIVTAPDAAGSGVPTSIWTRLDVDANGTPNTCYFDEFLRQGGTSSGPAYYDGIAVCHTCNCPTDQSLSYGSGAKLCEGIDIADIEGSGSGYDQAAYDLYDKNDAVCKNSANLSIHREEFPDDIFAYVFGQPSWRDDIKGSSPPSPCARDDLECHFAETRINNPACKYVDAAGITKVASVPEDTCYLLNIQNKIHIGDGIDDAAECAALGAGTSGFVWVHKQAIADMPGYDCDTTIKGLDDLGKPSAPVALIYDGELTQVHFHLYGLLFVREPNATTVVDKTTGGSAKLGLNGGAVIYGAAVVQGKVESGGGGTAAIVYNKDVLFNLINNPGNVNPASIPGSWTDRLRY</sequence>
<proteinExistence type="predicted"/>
<gene>
    <name evidence="1" type="ORF">D0Y53_00595</name>
</gene>
<comment type="caution">
    <text evidence="1">The sequence shown here is derived from an EMBL/GenBank/DDBJ whole genome shotgun (WGS) entry which is preliminary data.</text>
</comment>
<dbReference type="AlphaFoldDB" id="A0A372DSF5"/>
<dbReference type="EMBL" id="QVPD01000001">
    <property type="protein sequence ID" value="RFP62357.1"/>
    <property type="molecule type" value="Genomic_DNA"/>
</dbReference>
<dbReference type="Proteomes" id="UP000262917">
    <property type="component" value="Unassembled WGS sequence"/>
</dbReference>
<evidence type="ECO:0000313" key="2">
    <source>
        <dbReference type="Proteomes" id="UP000262917"/>
    </source>
</evidence>
<evidence type="ECO:0000313" key="1">
    <source>
        <dbReference type="EMBL" id="RFP62357.1"/>
    </source>
</evidence>
<keyword evidence="2" id="KW-1185">Reference proteome</keyword>
<evidence type="ECO:0008006" key="3">
    <source>
        <dbReference type="Google" id="ProtNLM"/>
    </source>
</evidence>
<accession>A0A372DSF5</accession>
<name>A0A372DSF5_9GAMM</name>
<dbReference type="RefSeq" id="WP_117201177.1">
    <property type="nucleotide sequence ID" value="NZ_JBHTBK010000013.1"/>
</dbReference>
<organism evidence="1 2">
    <name type="scientific">Cognatiluteimonas weifangensis</name>
    <dbReference type="NCBI Taxonomy" id="2303539"/>
    <lineage>
        <taxon>Bacteria</taxon>
        <taxon>Pseudomonadati</taxon>
        <taxon>Pseudomonadota</taxon>
        <taxon>Gammaproteobacteria</taxon>
        <taxon>Lysobacterales</taxon>
        <taxon>Lysobacteraceae</taxon>
        <taxon>Cognatiluteimonas</taxon>
    </lineage>
</organism>